<proteinExistence type="inferred from homology"/>
<evidence type="ECO:0000313" key="12">
    <source>
        <dbReference type="Proteomes" id="UP000494163"/>
    </source>
</evidence>
<reference evidence="11 12" key="1">
    <citation type="submission" date="2015-08" db="EMBL/GenBank/DDBJ databases">
        <title>Ancestral chromatin configuration constrains chromatin evolution on differentiating sex chromosomes in Drosophila.</title>
        <authorList>
            <person name="Zhou Q."/>
            <person name="Bachtrog D."/>
        </authorList>
    </citation>
    <scope>NUCLEOTIDE SEQUENCE [LARGE SCALE GENOMIC DNA]</scope>
    <source>
        <tissue evidence="11">Whole larvae</tissue>
    </source>
</reference>
<sequence>MSISSLFKLVTPAPLTEKMQSRDACIYMYRAMDLMGWIPPKDGLARYIYLIWTCVPFLCATFSLNLCFLLSYIMDYHNYSTGQFITSLPVSINAVGSSVKATILFIYLWRLRETELLFDKLDHQRTSDHDREKIHQLVATCNKIMLVFISVYGTYVSGTFIAYALSGRPPWSIYNPFFNWRDSILTLWIQSTVEYILMSFAGMHNLLSDTYGVVFLLIFRKHAELLKDHVNRLRTDTTKTEQQNYEDLISCISEHRLIVGCCSWMRPIISATILVQFLLIGVILGLTLINIFFFSNFWRGLSSFTYLIAVLMETFPFCYICNLLIEDSDDLSRAIFESNWIDADQEYKSALIYFMLNAQKPIIFLAGGVLPITVRTNLQVAKFAFSIITVVRQTNLVEKFQ</sequence>
<dbReference type="GO" id="GO:0007165">
    <property type="term" value="P:signal transduction"/>
    <property type="evidence" value="ECO:0007669"/>
    <property type="project" value="UniProtKB-KW"/>
</dbReference>
<keyword evidence="6 10" id="KW-1133">Transmembrane helix</keyword>
<name>A0A0M4F649_DROBS</name>
<dbReference type="EMBL" id="CP012526">
    <property type="protein sequence ID" value="ALC47475.1"/>
    <property type="molecule type" value="Genomic_DNA"/>
</dbReference>
<comment type="caution">
    <text evidence="10">Lacks conserved residue(s) required for the propagation of feature annotation.</text>
</comment>
<accession>A0A0M4F649</accession>
<keyword evidence="9 10" id="KW-0807">Transducer</keyword>
<dbReference type="InterPro" id="IPR004117">
    <property type="entry name" value="7tm6_olfct_rcpt"/>
</dbReference>
<keyword evidence="7 10" id="KW-0472">Membrane</keyword>
<dbReference type="STRING" id="30019.A0A0M4F649"/>
<comment type="similarity">
    <text evidence="10">Belongs to the insect chemoreceptor superfamily. Heteromeric odorant receptor channel (TC 1.A.69) family.</text>
</comment>
<dbReference type="GO" id="GO:0005549">
    <property type="term" value="F:odorant binding"/>
    <property type="evidence" value="ECO:0007669"/>
    <property type="project" value="InterPro"/>
</dbReference>
<keyword evidence="5 10" id="KW-0552">Olfaction</keyword>
<dbReference type="GO" id="GO:0004984">
    <property type="term" value="F:olfactory receptor activity"/>
    <property type="evidence" value="ECO:0007669"/>
    <property type="project" value="InterPro"/>
</dbReference>
<evidence type="ECO:0000256" key="4">
    <source>
        <dbReference type="ARBA" id="ARBA00022692"/>
    </source>
</evidence>
<dbReference type="Proteomes" id="UP000494163">
    <property type="component" value="Chromosome 3R"/>
</dbReference>
<dbReference type="AlphaFoldDB" id="A0A0M4F649"/>
<dbReference type="OrthoDB" id="6604226at2759"/>
<feature type="transmembrane region" description="Helical" evidence="10">
    <location>
        <begin position="195"/>
        <end position="219"/>
    </location>
</feature>
<evidence type="ECO:0000256" key="8">
    <source>
        <dbReference type="ARBA" id="ARBA00023170"/>
    </source>
</evidence>
<evidence type="ECO:0000256" key="9">
    <source>
        <dbReference type="ARBA" id="ARBA00023224"/>
    </source>
</evidence>
<dbReference type="Pfam" id="PF02949">
    <property type="entry name" value="7tm_6"/>
    <property type="match status" value="1"/>
</dbReference>
<protein>
    <recommendedName>
        <fullName evidence="10">Odorant receptor</fullName>
    </recommendedName>
</protein>
<evidence type="ECO:0000256" key="3">
    <source>
        <dbReference type="ARBA" id="ARBA00022606"/>
    </source>
</evidence>
<evidence type="ECO:0000256" key="5">
    <source>
        <dbReference type="ARBA" id="ARBA00022725"/>
    </source>
</evidence>
<feature type="transmembrane region" description="Helical" evidence="10">
    <location>
        <begin position="304"/>
        <end position="325"/>
    </location>
</feature>
<keyword evidence="8 10" id="KW-0675">Receptor</keyword>
<feature type="transmembrane region" description="Helical" evidence="10">
    <location>
        <begin position="47"/>
        <end position="73"/>
    </location>
</feature>
<keyword evidence="2" id="KW-1003">Cell membrane</keyword>
<evidence type="ECO:0000313" key="11">
    <source>
        <dbReference type="EMBL" id="ALC47475.1"/>
    </source>
</evidence>
<feature type="transmembrane region" description="Helical" evidence="10">
    <location>
        <begin position="273"/>
        <end position="298"/>
    </location>
</feature>
<organism evidence="11 12">
    <name type="scientific">Drosophila busckii</name>
    <name type="common">Fruit fly</name>
    <dbReference type="NCBI Taxonomy" id="30019"/>
    <lineage>
        <taxon>Eukaryota</taxon>
        <taxon>Metazoa</taxon>
        <taxon>Ecdysozoa</taxon>
        <taxon>Arthropoda</taxon>
        <taxon>Hexapoda</taxon>
        <taxon>Insecta</taxon>
        <taxon>Pterygota</taxon>
        <taxon>Neoptera</taxon>
        <taxon>Endopterygota</taxon>
        <taxon>Diptera</taxon>
        <taxon>Brachycera</taxon>
        <taxon>Muscomorpha</taxon>
        <taxon>Ephydroidea</taxon>
        <taxon>Drosophilidae</taxon>
        <taxon>Drosophila</taxon>
    </lineage>
</organism>
<evidence type="ECO:0000256" key="1">
    <source>
        <dbReference type="ARBA" id="ARBA00004651"/>
    </source>
</evidence>
<comment type="subcellular location">
    <subcellularLocation>
        <location evidence="1 10">Cell membrane</location>
        <topology evidence="1 10">Multi-pass membrane protein</topology>
    </subcellularLocation>
</comment>
<keyword evidence="12" id="KW-1185">Reference proteome</keyword>
<evidence type="ECO:0000256" key="7">
    <source>
        <dbReference type="ARBA" id="ARBA00023136"/>
    </source>
</evidence>
<dbReference type="PANTHER" id="PTHR21137">
    <property type="entry name" value="ODORANT RECEPTOR"/>
    <property type="match status" value="1"/>
</dbReference>
<dbReference type="GO" id="GO:0005886">
    <property type="term" value="C:plasma membrane"/>
    <property type="evidence" value="ECO:0007669"/>
    <property type="project" value="UniProtKB-SubCell"/>
</dbReference>
<gene>
    <name evidence="11" type="ORF">Dbus_chr3Rg2225</name>
</gene>
<keyword evidence="3 10" id="KW-0716">Sensory transduction</keyword>
<feature type="transmembrane region" description="Helical" evidence="10">
    <location>
        <begin position="144"/>
        <end position="165"/>
    </location>
</feature>
<keyword evidence="4 10" id="KW-0812">Transmembrane</keyword>
<evidence type="ECO:0000256" key="10">
    <source>
        <dbReference type="RuleBase" id="RU351113"/>
    </source>
</evidence>
<evidence type="ECO:0000256" key="2">
    <source>
        <dbReference type="ARBA" id="ARBA00022475"/>
    </source>
</evidence>
<dbReference type="OMA" id="LAFHATY"/>
<evidence type="ECO:0000256" key="6">
    <source>
        <dbReference type="ARBA" id="ARBA00022989"/>
    </source>
</evidence>
<dbReference type="PANTHER" id="PTHR21137:SF35">
    <property type="entry name" value="ODORANT RECEPTOR 19A-RELATED"/>
    <property type="match status" value="1"/>
</dbReference>